<feature type="region of interest" description="Disordered" evidence="1">
    <location>
        <begin position="31"/>
        <end position="51"/>
    </location>
</feature>
<protein>
    <submittedName>
        <fullName evidence="2">Uncharacterized protein</fullName>
    </submittedName>
</protein>
<proteinExistence type="predicted"/>
<name>A0AAD4RB03_9BILA</name>
<dbReference type="Proteomes" id="UP001201812">
    <property type="component" value="Unassembled WGS sequence"/>
</dbReference>
<dbReference type="EMBL" id="JAKKPZ010000001">
    <property type="protein sequence ID" value="KAI1728913.1"/>
    <property type="molecule type" value="Genomic_DNA"/>
</dbReference>
<keyword evidence="3" id="KW-1185">Reference proteome</keyword>
<gene>
    <name evidence="2" type="ORF">DdX_01122</name>
</gene>
<evidence type="ECO:0000313" key="2">
    <source>
        <dbReference type="EMBL" id="KAI1728913.1"/>
    </source>
</evidence>
<dbReference type="AlphaFoldDB" id="A0AAD4RB03"/>
<sequence>MHLGSDAHRLRCPQTQMHLGSDAHRLRCPHTQMHTDSDAPGADAPGVTDKGGVTDKVFILTKMLEAA</sequence>
<organism evidence="2 3">
    <name type="scientific">Ditylenchus destructor</name>
    <dbReference type="NCBI Taxonomy" id="166010"/>
    <lineage>
        <taxon>Eukaryota</taxon>
        <taxon>Metazoa</taxon>
        <taxon>Ecdysozoa</taxon>
        <taxon>Nematoda</taxon>
        <taxon>Chromadorea</taxon>
        <taxon>Rhabditida</taxon>
        <taxon>Tylenchina</taxon>
        <taxon>Tylenchomorpha</taxon>
        <taxon>Sphaerularioidea</taxon>
        <taxon>Anguinidae</taxon>
        <taxon>Anguininae</taxon>
        <taxon>Ditylenchus</taxon>
    </lineage>
</organism>
<accession>A0AAD4RB03</accession>
<reference evidence="2" key="1">
    <citation type="submission" date="2022-01" db="EMBL/GenBank/DDBJ databases">
        <title>Genome Sequence Resource for Two Populations of Ditylenchus destructor, the Migratory Endoparasitic Phytonematode.</title>
        <authorList>
            <person name="Zhang H."/>
            <person name="Lin R."/>
            <person name="Xie B."/>
        </authorList>
    </citation>
    <scope>NUCLEOTIDE SEQUENCE</scope>
    <source>
        <strain evidence="2">BazhouSP</strain>
    </source>
</reference>
<evidence type="ECO:0000313" key="3">
    <source>
        <dbReference type="Proteomes" id="UP001201812"/>
    </source>
</evidence>
<evidence type="ECO:0000256" key="1">
    <source>
        <dbReference type="SAM" id="MobiDB-lite"/>
    </source>
</evidence>
<comment type="caution">
    <text evidence="2">The sequence shown here is derived from an EMBL/GenBank/DDBJ whole genome shotgun (WGS) entry which is preliminary data.</text>
</comment>